<dbReference type="GeneID" id="94431666"/>
<feature type="signal peptide" evidence="2">
    <location>
        <begin position="1"/>
        <end position="20"/>
    </location>
</feature>
<feature type="region of interest" description="Disordered" evidence="1">
    <location>
        <begin position="69"/>
        <end position="94"/>
    </location>
</feature>
<dbReference type="VEuPathDB" id="ToxoDB:CSUI_008321"/>
<evidence type="ECO:0000256" key="2">
    <source>
        <dbReference type="SAM" id="SignalP"/>
    </source>
</evidence>
<gene>
    <name evidence="3" type="ORF">CSUI_008321</name>
</gene>
<proteinExistence type="predicted"/>
<sequence>GRNLLLHSFSFLRCLLSLIAVKKQNTEILLSLFFLRTHGPPSSSSIPSIFVEVAESLLSSLSRLEGIGRKERKRQRKTGNVSQERKRRQEESPETSLLFFSVVAATDRKSNEI</sequence>
<feature type="chain" id="PRO_5012767591" evidence="2">
    <location>
        <begin position="21"/>
        <end position="113"/>
    </location>
</feature>
<evidence type="ECO:0000256" key="1">
    <source>
        <dbReference type="SAM" id="MobiDB-lite"/>
    </source>
</evidence>
<evidence type="ECO:0000313" key="3">
    <source>
        <dbReference type="EMBL" id="PHJ17857.1"/>
    </source>
</evidence>
<dbReference type="RefSeq" id="XP_067919571.1">
    <property type="nucleotide sequence ID" value="XM_068068455.1"/>
</dbReference>
<evidence type="ECO:0000313" key="4">
    <source>
        <dbReference type="Proteomes" id="UP000221165"/>
    </source>
</evidence>
<feature type="non-terminal residue" evidence="3">
    <location>
        <position position="113"/>
    </location>
</feature>
<keyword evidence="4" id="KW-1185">Reference proteome</keyword>
<name>A0A2C6KJY0_9APIC</name>
<accession>A0A2C6KJY0</accession>
<feature type="non-terminal residue" evidence="3">
    <location>
        <position position="1"/>
    </location>
</feature>
<protein>
    <submittedName>
        <fullName evidence="3">Uncharacterized protein</fullName>
    </submittedName>
</protein>
<dbReference type="EMBL" id="MIGC01004626">
    <property type="protein sequence ID" value="PHJ17857.1"/>
    <property type="molecule type" value="Genomic_DNA"/>
</dbReference>
<dbReference type="AlphaFoldDB" id="A0A2C6KJY0"/>
<comment type="caution">
    <text evidence="3">The sequence shown here is derived from an EMBL/GenBank/DDBJ whole genome shotgun (WGS) entry which is preliminary data.</text>
</comment>
<dbReference type="Proteomes" id="UP000221165">
    <property type="component" value="Unassembled WGS sequence"/>
</dbReference>
<keyword evidence="2" id="KW-0732">Signal</keyword>
<organism evidence="3 4">
    <name type="scientific">Cystoisospora suis</name>
    <dbReference type="NCBI Taxonomy" id="483139"/>
    <lineage>
        <taxon>Eukaryota</taxon>
        <taxon>Sar</taxon>
        <taxon>Alveolata</taxon>
        <taxon>Apicomplexa</taxon>
        <taxon>Conoidasida</taxon>
        <taxon>Coccidia</taxon>
        <taxon>Eucoccidiorida</taxon>
        <taxon>Eimeriorina</taxon>
        <taxon>Sarcocystidae</taxon>
        <taxon>Cystoisospora</taxon>
    </lineage>
</organism>
<reference evidence="3 4" key="1">
    <citation type="journal article" date="2017" name="Int. J. Parasitol.">
        <title>The genome of the protozoan parasite Cystoisospora suis and a reverse vaccinology approach to identify vaccine candidates.</title>
        <authorList>
            <person name="Palmieri N."/>
            <person name="Shrestha A."/>
            <person name="Ruttkowski B."/>
            <person name="Beck T."/>
            <person name="Vogl C."/>
            <person name="Tomley F."/>
            <person name="Blake D.P."/>
            <person name="Joachim A."/>
        </authorList>
    </citation>
    <scope>NUCLEOTIDE SEQUENCE [LARGE SCALE GENOMIC DNA]</scope>
    <source>
        <strain evidence="3 4">Wien I</strain>
    </source>
</reference>